<dbReference type="PIRSF" id="PIRSF017082">
    <property type="entry name" value="YflP"/>
    <property type="match status" value="1"/>
</dbReference>
<gene>
    <name evidence="3" type="ORF">LMTR13_14860</name>
</gene>
<evidence type="ECO:0000313" key="4">
    <source>
        <dbReference type="Proteomes" id="UP000092839"/>
    </source>
</evidence>
<dbReference type="CDD" id="cd07012">
    <property type="entry name" value="PBP2_Bug_TTT"/>
    <property type="match status" value="1"/>
</dbReference>
<dbReference type="Gene3D" id="3.40.190.10">
    <property type="entry name" value="Periplasmic binding protein-like II"/>
    <property type="match status" value="1"/>
</dbReference>
<dbReference type="SUPFAM" id="SSF53850">
    <property type="entry name" value="Periplasmic binding protein-like II"/>
    <property type="match status" value="1"/>
</dbReference>
<sequence length="331" mass="35280">MIEKNQSTATGRSVMTTVLRILAATAALAAMAVPAAAQNYPERPIKMIVPWAAGGDTDNIFRPFAPLLQKHIGQPIVIANVVGASGTVGAREAKGSPPDGYTLYAVHDYIHLVHYAGVTEVKYSDFEPICLLSATPSVLTASPKTPWKTWAELAEDAKKRPGQITVGATLGSTSHIFPALIEKAAGVKFKYVSYEGLAPRMNAILGGHVDLTDSNLTQKGKVDAGQLKFLAIAAEKRDPEAPDVPTLKELGMDIVYAVLRGLVVPKGTPAAVRAKLDEACGKAAKEPEFADAMKKQGTRVSYLSAAEYGPFLDKLDRESKVIMTELGLAKK</sequence>
<dbReference type="EMBL" id="CP016428">
    <property type="protein sequence ID" value="ANW01258.1"/>
    <property type="molecule type" value="Genomic_DNA"/>
</dbReference>
<dbReference type="KEGG" id="bic:LMTR13_14860"/>
<name>A0A1B1UER3_9BRAD</name>
<dbReference type="InterPro" id="IPR042100">
    <property type="entry name" value="Bug_dom1"/>
</dbReference>
<accession>A0A1B1UER3</accession>
<keyword evidence="4" id="KW-1185">Reference proteome</keyword>
<feature type="signal peptide" evidence="2">
    <location>
        <begin position="1"/>
        <end position="37"/>
    </location>
</feature>
<dbReference type="PANTHER" id="PTHR42928">
    <property type="entry name" value="TRICARBOXYLATE-BINDING PROTEIN"/>
    <property type="match status" value="1"/>
</dbReference>
<evidence type="ECO:0000256" key="2">
    <source>
        <dbReference type="SAM" id="SignalP"/>
    </source>
</evidence>
<evidence type="ECO:0008006" key="5">
    <source>
        <dbReference type="Google" id="ProtNLM"/>
    </source>
</evidence>
<dbReference type="Proteomes" id="UP000092839">
    <property type="component" value="Chromosome"/>
</dbReference>
<keyword evidence="2" id="KW-0732">Signal</keyword>
<evidence type="ECO:0000313" key="3">
    <source>
        <dbReference type="EMBL" id="ANW01258.1"/>
    </source>
</evidence>
<organism evidence="3 4">
    <name type="scientific">Bradyrhizobium icense</name>
    <dbReference type="NCBI Taxonomy" id="1274631"/>
    <lineage>
        <taxon>Bacteria</taxon>
        <taxon>Pseudomonadati</taxon>
        <taxon>Pseudomonadota</taxon>
        <taxon>Alphaproteobacteria</taxon>
        <taxon>Hyphomicrobiales</taxon>
        <taxon>Nitrobacteraceae</taxon>
        <taxon>Bradyrhizobium</taxon>
    </lineage>
</organism>
<dbReference type="InterPro" id="IPR005064">
    <property type="entry name" value="BUG"/>
</dbReference>
<dbReference type="PANTHER" id="PTHR42928:SF5">
    <property type="entry name" value="BLR1237 PROTEIN"/>
    <property type="match status" value="1"/>
</dbReference>
<reference evidence="3 4" key="1">
    <citation type="submission" date="2016-07" db="EMBL/GenBank/DDBJ databases">
        <title>Complete genome sequence of Bradyrhizobium icense LMTR 13T, a potential inoculant strain isolated from lima bean (Phaseolus lunatus) in Peru.</title>
        <authorList>
            <person name="Ormeno-Orrillo E."/>
            <person name="Duran D."/>
            <person name="Rogel M.A."/>
            <person name="Rey L."/>
            <person name="Imperial J."/>
            <person name="Ruiz-Argueso T."/>
            <person name="Martinez-Romero E."/>
        </authorList>
    </citation>
    <scope>NUCLEOTIDE SEQUENCE [LARGE SCALE GENOMIC DNA]</scope>
    <source>
        <strain evidence="3 4">LMTR 13</strain>
    </source>
</reference>
<comment type="similarity">
    <text evidence="1">Belongs to the UPF0065 (bug) family.</text>
</comment>
<dbReference type="AlphaFoldDB" id="A0A1B1UER3"/>
<proteinExistence type="inferred from homology"/>
<evidence type="ECO:0000256" key="1">
    <source>
        <dbReference type="ARBA" id="ARBA00006987"/>
    </source>
</evidence>
<feature type="chain" id="PRO_5008530529" description="Tripartite tricarboxylate transporter substrate binding protein" evidence="2">
    <location>
        <begin position="38"/>
        <end position="331"/>
    </location>
</feature>
<dbReference type="Pfam" id="PF03401">
    <property type="entry name" value="TctC"/>
    <property type="match status" value="1"/>
</dbReference>
<dbReference type="Gene3D" id="3.40.190.150">
    <property type="entry name" value="Bordetella uptake gene, domain 1"/>
    <property type="match status" value="1"/>
</dbReference>
<dbReference type="STRING" id="1274631.LMTR13_14860"/>
<protein>
    <recommendedName>
        <fullName evidence="5">Tripartite tricarboxylate transporter substrate binding protein</fullName>
    </recommendedName>
</protein>